<keyword evidence="2" id="KW-1185">Reference proteome</keyword>
<reference evidence="1 2" key="1">
    <citation type="submission" date="2018-11" db="EMBL/GenBank/DDBJ databases">
        <authorList>
            <consortium name="Pathogen Informatics"/>
        </authorList>
    </citation>
    <scope>NUCLEOTIDE SEQUENCE [LARGE SCALE GENOMIC DNA]</scope>
</reference>
<name>A0A3P7LVF9_DIBLA</name>
<dbReference type="AlphaFoldDB" id="A0A3P7LVF9"/>
<sequence length="85" mass="9393">MPISSVGDANAWVLIPVGVDQHGSEHEAREDRHEDAVLLHALLRGAVTRESAPAFRNESLFGVALETVYENMDEDFSSDVEQRDS</sequence>
<accession>A0A3P7LVF9</accession>
<gene>
    <name evidence="1" type="ORF">DILT_LOCUS9899</name>
</gene>
<proteinExistence type="predicted"/>
<dbReference type="Proteomes" id="UP000281553">
    <property type="component" value="Unassembled WGS sequence"/>
</dbReference>
<evidence type="ECO:0000313" key="1">
    <source>
        <dbReference type="EMBL" id="VDN14068.1"/>
    </source>
</evidence>
<protein>
    <submittedName>
        <fullName evidence="1">Uncharacterized protein</fullName>
    </submittedName>
</protein>
<dbReference type="EMBL" id="UYRU01058160">
    <property type="protein sequence ID" value="VDN14068.1"/>
    <property type="molecule type" value="Genomic_DNA"/>
</dbReference>
<organism evidence="1 2">
    <name type="scientific">Dibothriocephalus latus</name>
    <name type="common">Fish tapeworm</name>
    <name type="synonym">Diphyllobothrium latum</name>
    <dbReference type="NCBI Taxonomy" id="60516"/>
    <lineage>
        <taxon>Eukaryota</taxon>
        <taxon>Metazoa</taxon>
        <taxon>Spiralia</taxon>
        <taxon>Lophotrochozoa</taxon>
        <taxon>Platyhelminthes</taxon>
        <taxon>Cestoda</taxon>
        <taxon>Eucestoda</taxon>
        <taxon>Diphyllobothriidea</taxon>
        <taxon>Diphyllobothriidae</taxon>
        <taxon>Dibothriocephalus</taxon>
    </lineage>
</organism>
<evidence type="ECO:0000313" key="2">
    <source>
        <dbReference type="Proteomes" id="UP000281553"/>
    </source>
</evidence>
<dbReference type="OrthoDB" id="6304572at2759"/>